<name>A0AA38PGV6_9AGAR</name>
<evidence type="ECO:0000313" key="6">
    <source>
        <dbReference type="EMBL" id="KAJ3842707.1"/>
    </source>
</evidence>
<feature type="compositionally biased region" description="Polar residues" evidence="4">
    <location>
        <begin position="73"/>
        <end position="88"/>
    </location>
</feature>
<evidence type="ECO:0000313" key="7">
    <source>
        <dbReference type="Proteomes" id="UP001163846"/>
    </source>
</evidence>
<feature type="compositionally biased region" description="Acidic residues" evidence="4">
    <location>
        <begin position="17"/>
        <end position="30"/>
    </location>
</feature>
<feature type="compositionally biased region" description="Basic residues" evidence="4">
    <location>
        <begin position="115"/>
        <end position="124"/>
    </location>
</feature>
<keyword evidence="3" id="KW-0234">DNA repair</keyword>
<dbReference type="InterPro" id="IPR005122">
    <property type="entry name" value="Uracil-DNA_glycosylase-like"/>
</dbReference>
<dbReference type="InterPro" id="IPR036895">
    <property type="entry name" value="Uracil-DNA_glycosylase-like_sf"/>
</dbReference>
<dbReference type="InterPro" id="IPR015637">
    <property type="entry name" value="MUG/TDG"/>
</dbReference>
<protein>
    <submittedName>
        <fullName evidence="6">Uracil-DNA glycosylase-like protein</fullName>
    </submittedName>
</protein>
<feature type="domain" description="Uracil-DNA glycosylase-like" evidence="5">
    <location>
        <begin position="144"/>
        <end position="259"/>
    </location>
</feature>
<evidence type="ECO:0000256" key="3">
    <source>
        <dbReference type="ARBA" id="ARBA00023204"/>
    </source>
</evidence>
<gene>
    <name evidence="6" type="ORF">F5878DRAFT_707302</name>
</gene>
<dbReference type="GO" id="GO:0008263">
    <property type="term" value="F:pyrimidine-specific mismatch base pair DNA N-glycosylase activity"/>
    <property type="evidence" value="ECO:0007669"/>
    <property type="project" value="TreeGrafter"/>
</dbReference>
<accession>A0AA38PGV6</accession>
<sequence>MSPSTPIKKFAVNGQLFEEEEPSNDDEEECLETRETELATLESHKQFQNSISRFSFTGSSSNHSPVHARATAASPSMTLKSSSQSTIAPPTTSPRKRPRTLLTPPTAEDASPSKKPAKRKKPARRYSSPGVYSHLNNLNDCISESLDIIFCGINPGQRSAEIGHHFGHPSNHFWKCLHLSGLTPDRIPPTEDFTLPERYQLGLTNIVERPTAEATELKDSEFKEGIAPFLSKLARYRPRIACFIGLRTGRIVLDYVMRSRPKAERPSFRPGLQPYKLVHSRTDNHEAGQETLFYCIPSTSGKTQGYQIPDKVKMFTQLGADLAMVKKGDLFTTGFLKIVPPDDNEEQASQPQDVP</sequence>
<dbReference type="AlphaFoldDB" id="A0AA38PGV6"/>
<reference evidence="6" key="1">
    <citation type="submission" date="2022-08" db="EMBL/GenBank/DDBJ databases">
        <authorList>
            <consortium name="DOE Joint Genome Institute"/>
            <person name="Min B."/>
            <person name="Riley R."/>
            <person name="Sierra-Patev S."/>
            <person name="Naranjo-Ortiz M."/>
            <person name="Looney B."/>
            <person name="Konkel Z."/>
            <person name="Slot J.C."/>
            <person name="Sakamoto Y."/>
            <person name="Steenwyk J.L."/>
            <person name="Rokas A."/>
            <person name="Carro J."/>
            <person name="Camarero S."/>
            <person name="Ferreira P."/>
            <person name="Molpeceres G."/>
            <person name="Ruiz-Duenas F.J."/>
            <person name="Serrano A."/>
            <person name="Henrissat B."/>
            <person name="Drula E."/>
            <person name="Hughes K.W."/>
            <person name="Mata J.L."/>
            <person name="Ishikawa N.K."/>
            <person name="Vargas-Isla R."/>
            <person name="Ushijima S."/>
            <person name="Smith C.A."/>
            <person name="Ahrendt S."/>
            <person name="Andreopoulos W."/>
            <person name="He G."/>
            <person name="Labutti K."/>
            <person name="Lipzen A."/>
            <person name="Ng V."/>
            <person name="Sandor L."/>
            <person name="Barry K."/>
            <person name="Martinez A.T."/>
            <person name="Xiao Y."/>
            <person name="Gibbons J.G."/>
            <person name="Terashima K."/>
            <person name="Hibbett D.S."/>
            <person name="Grigoriev I.V."/>
        </authorList>
    </citation>
    <scope>NUCLEOTIDE SEQUENCE</scope>
    <source>
        <strain evidence="6">TFB9207</strain>
    </source>
</reference>
<keyword evidence="2" id="KW-0378">Hydrolase</keyword>
<evidence type="ECO:0000259" key="5">
    <source>
        <dbReference type="Pfam" id="PF03167"/>
    </source>
</evidence>
<organism evidence="6 7">
    <name type="scientific">Lentinula raphanica</name>
    <dbReference type="NCBI Taxonomy" id="153919"/>
    <lineage>
        <taxon>Eukaryota</taxon>
        <taxon>Fungi</taxon>
        <taxon>Dikarya</taxon>
        <taxon>Basidiomycota</taxon>
        <taxon>Agaricomycotina</taxon>
        <taxon>Agaricomycetes</taxon>
        <taxon>Agaricomycetidae</taxon>
        <taxon>Agaricales</taxon>
        <taxon>Marasmiineae</taxon>
        <taxon>Omphalotaceae</taxon>
        <taxon>Lentinula</taxon>
    </lineage>
</organism>
<keyword evidence="1" id="KW-0227">DNA damage</keyword>
<evidence type="ECO:0000256" key="2">
    <source>
        <dbReference type="ARBA" id="ARBA00022801"/>
    </source>
</evidence>
<evidence type="ECO:0000256" key="4">
    <source>
        <dbReference type="SAM" id="MobiDB-lite"/>
    </source>
</evidence>
<dbReference type="GO" id="GO:0006285">
    <property type="term" value="P:base-excision repair, AP site formation"/>
    <property type="evidence" value="ECO:0007669"/>
    <property type="project" value="InterPro"/>
</dbReference>
<feature type="region of interest" description="Disordered" evidence="4">
    <location>
        <begin position="54"/>
        <end position="129"/>
    </location>
</feature>
<evidence type="ECO:0000256" key="1">
    <source>
        <dbReference type="ARBA" id="ARBA00022763"/>
    </source>
</evidence>
<comment type="caution">
    <text evidence="6">The sequence shown here is derived from an EMBL/GenBank/DDBJ whole genome shotgun (WGS) entry which is preliminary data.</text>
</comment>
<dbReference type="EMBL" id="MU805997">
    <property type="protein sequence ID" value="KAJ3842707.1"/>
    <property type="molecule type" value="Genomic_DNA"/>
</dbReference>
<keyword evidence="7" id="KW-1185">Reference proteome</keyword>
<dbReference type="PANTHER" id="PTHR12159">
    <property type="entry name" value="G/T AND G/U MISMATCH-SPECIFIC DNA GLYCOSYLASE"/>
    <property type="match status" value="1"/>
</dbReference>
<feature type="compositionally biased region" description="Low complexity" evidence="4">
    <location>
        <begin position="54"/>
        <end position="64"/>
    </location>
</feature>
<dbReference type="Proteomes" id="UP001163846">
    <property type="component" value="Unassembled WGS sequence"/>
</dbReference>
<dbReference type="CDD" id="cd10028">
    <property type="entry name" value="UDG-F2_TDG_MUG"/>
    <property type="match status" value="1"/>
</dbReference>
<proteinExistence type="predicted"/>
<dbReference type="Pfam" id="PF03167">
    <property type="entry name" value="UDG"/>
    <property type="match status" value="1"/>
</dbReference>
<dbReference type="PANTHER" id="PTHR12159:SF9">
    <property type="entry name" value="G_T MISMATCH-SPECIFIC THYMINE DNA GLYCOSYLASE"/>
    <property type="match status" value="1"/>
</dbReference>
<dbReference type="SUPFAM" id="SSF52141">
    <property type="entry name" value="Uracil-DNA glycosylase-like"/>
    <property type="match status" value="1"/>
</dbReference>
<dbReference type="Gene3D" id="3.40.470.10">
    <property type="entry name" value="Uracil-DNA glycosylase-like domain"/>
    <property type="match status" value="1"/>
</dbReference>
<dbReference type="GO" id="GO:0004844">
    <property type="term" value="F:uracil DNA N-glycosylase activity"/>
    <property type="evidence" value="ECO:0007669"/>
    <property type="project" value="TreeGrafter"/>
</dbReference>
<feature type="region of interest" description="Disordered" evidence="4">
    <location>
        <begin position="1"/>
        <end position="31"/>
    </location>
</feature>